<evidence type="ECO:0000256" key="1">
    <source>
        <dbReference type="SAM" id="Phobius"/>
    </source>
</evidence>
<evidence type="ECO:0000313" key="3">
    <source>
        <dbReference type="Proteomes" id="UP000176450"/>
    </source>
</evidence>
<dbReference type="InterPro" id="IPR007813">
    <property type="entry name" value="PilN"/>
</dbReference>
<reference evidence="2 3" key="1">
    <citation type="journal article" date="2016" name="Nat. Commun.">
        <title>Thousands of microbial genomes shed light on interconnected biogeochemical processes in an aquifer system.</title>
        <authorList>
            <person name="Anantharaman K."/>
            <person name="Brown C.T."/>
            <person name="Hug L.A."/>
            <person name="Sharon I."/>
            <person name="Castelle C.J."/>
            <person name="Probst A.J."/>
            <person name="Thomas B.C."/>
            <person name="Singh A."/>
            <person name="Wilkins M.J."/>
            <person name="Karaoz U."/>
            <person name="Brodie E.L."/>
            <person name="Williams K.H."/>
            <person name="Hubbard S.S."/>
            <person name="Banfield J.F."/>
        </authorList>
    </citation>
    <scope>NUCLEOTIDE SEQUENCE [LARGE SCALE GENOMIC DNA]</scope>
</reference>
<dbReference type="Pfam" id="PF05137">
    <property type="entry name" value="PilN"/>
    <property type="match status" value="1"/>
</dbReference>
<evidence type="ECO:0008006" key="4">
    <source>
        <dbReference type="Google" id="ProtNLM"/>
    </source>
</evidence>
<feature type="transmembrane region" description="Helical" evidence="1">
    <location>
        <begin position="24"/>
        <end position="48"/>
    </location>
</feature>
<protein>
    <recommendedName>
        <fullName evidence="4">Fimbrial assembly protein</fullName>
    </recommendedName>
</protein>
<keyword evidence="1" id="KW-0472">Membrane</keyword>
<dbReference type="AlphaFoldDB" id="A0A1F6AZK5"/>
<gene>
    <name evidence="2" type="ORF">A3A63_03070</name>
</gene>
<keyword evidence="1" id="KW-0812">Transmembrane</keyword>
<comment type="caution">
    <text evidence="2">The sequence shown here is derived from an EMBL/GenBank/DDBJ whole genome shotgun (WGS) entry which is preliminary data.</text>
</comment>
<organism evidence="2 3">
    <name type="scientific">Candidatus Gottesmanbacteria bacterium RIFCSPLOWO2_01_FULL_46_9</name>
    <dbReference type="NCBI Taxonomy" id="1798394"/>
    <lineage>
        <taxon>Bacteria</taxon>
        <taxon>Candidatus Gottesmaniibacteriota</taxon>
    </lineage>
</organism>
<dbReference type="Proteomes" id="UP000176450">
    <property type="component" value="Unassembled WGS sequence"/>
</dbReference>
<evidence type="ECO:0000313" key="2">
    <source>
        <dbReference type="EMBL" id="OGG30088.1"/>
    </source>
</evidence>
<accession>A0A1F6AZK5</accession>
<dbReference type="PANTHER" id="PTHR40278">
    <property type="entry name" value="DNA UTILIZATION PROTEIN HOFN"/>
    <property type="match status" value="1"/>
</dbReference>
<sequence length="183" mass="20384">MPANNITINLLGDSDMEHTPVGRIVNWAITYGRYIMIGTEIVVLLAFISRFSLDRKLTDLKEEVSQKQDIIEANLPFEKDVRILQDKLAKIKTLIAAPVKPLDALTIFQTILPQGVYLSSYDLNKDKLLIQATAGSTQSFAQFMTNLQSSKYLTAIDIGDIKRDPLAGIQFAFTAQLVAIKPK</sequence>
<keyword evidence="1" id="KW-1133">Transmembrane helix</keyword>
<name>A0A1F6AZK5_9BACT</name>
<dbReference type="PANTHER" id="PTHR40278:SF1">
    <property type="entry name" value="DNA UTILIZATION PROTEIN HOFN"/>
    <property type="match status" value="1"/>
</dbReference>
<dbReference type="InterPro" id="IPR052534">
    <property type="entry name" value="Extracell_DNA_Util/SecSys_Comp"/>
</dbReference>
<proteinExistence type="predicted"/>
<dbReference type="EMBL" id="MFJX01000049">
    <property type="protein sequence ID" value="OGG30088.1"/>
    <property type="molecule type" value="Genomic_DNA"/>
</dbReference>